<evidence type="ECO:0000256" key="10">
    <source>
        <dbReference type="ARBA" id="ARBA00022840"/>
    </source>
</evidence>
<evidence type="ECO:0000256" key="2">
    <source>
        <dbReference type="ARBA" id="ARBA00001947"/>
    </source>
</evidence>
<dbReference type="GO" id="GO:0016787">
    <property type="term" value="F:hydrolase activity"/>
    <property type="evidence" value="ECO:0007669"/>
    <property type="project" value="UniProtKB-KW"/>
</dbReference>
<dbReference type="PANTHER" id="PTHR13710:SF105">
    <property type="entry name" value="ATP-DEPENDENT DNA HELICASE Q1"/>
    <property type="match status" value="1"/>
</dbReference>
<feature type="domain" description="HRDC" evidence="18">
    <location>
        <begin position="523"/>
        <end position="603"/>
    </location>
</feature>
<dbReference type="CDD" id="cd18794">
    <property type="entry name" value="SF2_C_RecQ"/>
    <property type="match status" value="1"/>
</dbReference>
<dbReference type="PANTHER" id="PTHR13710">
    <property type="entry name" value="DNA HELICASE RECQ FAMILY MEMBER"/>
    <property type="match status" value="1"/>
</dbReference>
<evidence type="ECO:0000256" key="8">
    <source>
        <dbReference type="ARBA" id="ARBA00022806"/>
    </source>
</evidence>
<evidence type="ECO:0000259" key="20">
    <source>
        <dbReference type="PROSITE" id="PS51194"/>
    </source>
</evidence>
<proteinExistence type="inferred from homology"/>
<dbReference type="GO" id="GO:0005737">
    <property type="term" value="C:cytoplasm"/>
    <property type="evidence" value="ECO:0007669"/>
    <property type="project" value="TreeGrafter"/>
</dbReference>
<dbReference type="NCBIfam" id="TIGR01389">
    <property type="entry name" value="recQ"/>
    <property type="match status" value="1"/>
</dbReference>
<dbReference type="InterPro" id="IPR001650">
    <property type="entry name" value="Helicase_C-like"/>
</dbReference>
<evidence type="ECO:0000256" key="3">
    <source>
        <dbReference type="ARBA" id="ARBA00005446"/>
    </source>
</evidence>
<protein>
    <recommendedName>
        <fullName evidence="16">DNA helicase RecQ</fullName>
        <ecNumber evidence="16">5.6.2.4</ecNumber>
    </recommendedName>
</protein>
<dbReference type="GO" id="GO:0006281">
    <property type="term" value="P:DNA repair"/>
    <property type="evidence" value="ECO:0007669"/>
    <property type="project" value="UniProtKB-KW"/>
</dbReference>
<dbReference type="EMBL" id="JADKGY010000006">
    <property type="protein sequence ID" value="MBK9982395.1"/>
    <property type="molecule type" value="Genomic_DNA"/>
</dbReference>
<sequence>MSSENLNLVLKSRFGFDHFREHQEEIIRHVLNGGHGLVIMPTGGGKSICYQLPALLRDGFALVISPLISLMNDQVRSLRANGIIAGALHSGTTGEESKTIHENIKNGSLKILFISPERALTPKFLDFLRDKMISLIAIDEAHCVSIWGNDFRPEYAQLTTLIEIFNEVPVLALTATADKATQEDIRQQLKLRNPKTFLSSFERPNIHLSVRPGIQRLDQIKEFLQEHKGQPGIIYCLARKTTESIAGALVNYGYKAAAYHAEIDNYTRKKVQEDFQFDRLQIVCATIAFGMGIDKPNIRWIIHYNLPKNIESYYQEVGRSGRDGQEAEAVMFYSYRDVAVYKEFIQNSDADETFKRVQSEKLDRILEYSQATNCRTNVILNYFGEYRSANCGHCDHCQNPLQGFDGTKITQMALSACKRCNESIGINLLVEVLRGSGKREIYDRHLHEIKTYGAGKDITFKDWNHYITQLINQGYLEIDYTRHSILICTPLSDAVLYDRKQVTLHRQIELPEEPIVQRKSKSIRFKENLLDRLEELRDRLAKEDSLPSYSVFPLGTLKEIAEVRPYTVEEFSKLNGVGEYKSAKYGQEFVETIRSYMTDQNLIKKPKGITYVETLELFRQGMTVADIATKRGMAVSTIAMHLAKLYLKGEEINLQQFLLPGDLDMARQGWRASGFSDQASKVKEQVGDSLNYERLNFALAILKREKALKENN</sequence>
<dbReference type="CDD" id="cd17920">
    <property type="entry name" value="DEXHc_RecQ"/>
    <property type="match status" value="1"/>
</dbReference>
<dbReference type="SMART" id="SM00487">
    <property type="entry name" value="DEXDc"/>
    <property type="match status" value="1"/>
</dbReference>
<keyword evidence="11" id="KW-0238">DNA-binding</keyword>
<comment type="cofactor">
    <cofactor evidence="2">
        <name>Zn(2+)</name>
        <dbReference type="ChEBI" id="CHEBI:29105"/>
    </cofactor>
</comment>
<comment type="catalytic activity">
    <reaction evidence="15">
        <text>Couples ATP hydrolysis with the unwinding of duplex DNA by translocating in the 3'-5' direction.</text>
        <dbReference type="EC" id="5.6.2.4"/>
    </reaction>
</comment>
<organism evidence="21 22">
    <name type="scientific">Candidatus Opimibacter skivensis</name>
    <dbReference type="NCBI Taxonomy" id="2982028"/>
    <lineage>
        <taxon>Bacteria</taxon>
        <taxon>Pseudomonadati</taxon>
        <taxon>Bacteroidota</taxon>
        <taxon>Saprospiria</taxon>
        <taxon>Saprospirales</taxon>
        <taxon>Saprospiraceae</taxon>
        <taxon>Candidatus Opimibacter</taxon>
    </lineage>
</organism>
<gene>
    <name evidence="21" type="primary">recQ</name>
    <name evidence="21" type="ORF">IPP15_08215</name>
</gene>
<dbReference type="Gene3D" id="1.10.10.10">
    <property type="entry name" value="Winged helix-like DNA-binding domain superfamily/Winged helix DNA-binding domain"/>
    <property type="match status" value="1"/>
</dbReference>
<dbReference type="GO" id="GO:0006260">
    <property type="term" value="P:DNA replication"/>
    <property type="evidence" value="ECO:0007669"/>
    <property type="project" value="InterPro"/>
</dbReference>
<keyword evidence="5" id="KW-0547">Nucleotide-binding</keyword>
<dbReference type="GO" id="GO:0003677">
    <property type="term" value="F:DNA binding"/>
    <property type="evidence" value="ECO:0007669"/>
    <property type="project" value="UniProtKB-KW"/>
</dbReference>
<evidence type="ECO:0000313" key="22">
    <source>
        <dbReference type="Proteomes" id="UP000808337"/>
    </source>
</evidence>
<name>A0A9D7SSA3_9BACT</name>
<dbReference type="Proteomes" id="UP000808337">
    <property type="component" value="Unassembled WGS sequence"/>
</dbReference>
<dbReference type="SMART" id="SM00490">
    <property type="entry name" value="HELICc"/>
    <property type="match status" value="1"/>
</dbReference>
<dbReference type="PROSITE" id="PS51194">
    <property type="entry name" value="HELICASE_CTER"/>
    <property type="match status" value="1"/>
</dbReference>
<dbReference type="Pfam" id="PF00270">
    <property type="entry name" value="DEAD"/>
    <property type="match status" value="1"/>
</dbReference>
<dbReference type="GO" id="GO:0046872">
    <property type="term" value="F:metal ion binding"/>
    <property type="evidence" value="ECO:0007669"/>
    <property type="project" value="UniProtKB-KW"/>
</dbReference>
<keyword evidence="6" id="KW-0227">DNA damage</keyword>
<evidence type="ECO:0000256" key="17">
    <source>
        <dbReference type="SAM" id="Coils"/>
    </source>
</evidence>
<dbReference type="InterPro" id="IPR036390">
    <property type="entry name" value="WH_DNA-bd_sf"/>
</dbReference>
<dbReference type="SMART" id="SM00341">
    <property type="entry name" value="HRDC"/>
    <property type="match status" value="1"/>
</dbReference>
<keyword evidence="13" id="KW-0234">DNA repair</keyword>
<evidence type="ECO:0000256" key="7">
    <source>
        <dbReference type="ARBA" id="ARBA00022801"/>
    </source>
</evidence>
<feature type="domain" description="Helicase C-terminal" evidence="20">
    <location>
        <begin position="216"/>
        <end position="365"/>
    </location>
</feature>
<feature type="domain" description="Helicase ATP-binding" evidence="19">
    <location>
        <begin position="27"/>
        <end position="195"/>
    </location>
</feature>
<dbReference type="FunFam" id="3.40.50.300:FF:001389">
    <property type="entry name" value="ATP-dependent DNA helicase RecQ"/>
    <property type="match status" value="1"/>
</dbReference>
<comment type="similarity">
    <text evidence="3">Belongs to the helicase family. RecQ subfamily.</text>
</comment>
<dbReference type="InterPro" id="IPR004589">
    <property type="entry name" value="DNA_helicase_ATP-dep_RecQ"/>
</dbReference>
<dbReference type="InterPro" id="IPR027417">
    <property type="entry name" value="P-loop_NTPase"/>
</dbReference>
<keyword evidence="10" id="KW-0067">ATP-binding</keyword>
<dbReference type="InterPro" id="IPR029491">
    <property type="entry name" value="Helicase_HTH"/>
</dbReference>
<evidence type="ECO:0000256" key="12">
    <source>
        <dbReference type="ARBA" id="ARBA00023172"/>
    </source>
</evidence>
<keyword evidence="9" id="KW-0862">Zinc</keyword>
<evidence type="ECO:0000256" key="1">
    <source>
        <dbReference type="ARBA" id="ARBA00001946"/>
    </source>
</evidence>
<dbReference type="SUPFAM" id="SSF52540">
    <property type="entry name" value="P-loop containing nucleoside triphosphate hydrolases"/>
    <property type="match status" value="1"/>
</dbReference>
<evidence type="ECO:0000256" key="6">
    <source>
        <dbReference type="ARBA" id="ARBA00022763"/>
    </source>
</evidence>
<dbReference type="InterPro" id="IPR002121">
    <property type="entry name" value="HRDC_dom"/>
</dbReference>
<comment type="caution">
    <text evidence="21">The sequence shown here is derived from an EMBL/GenBank/DDBJ whole genome shotgun (WGS) entry which is preliminary data.</text>
</comment>
<dbReference type="PROSITE" id="PS50967">
    <property type="entry name" value="HRDC"/>
    <property type="match status" value="1"/>
</dbReference>
<dbReference type="NCBIfam" id="TIGR00614">
    <property type="entry name" value="recQ_fam"/>
    <property type="match status" value="1"/>
</dbReference>
<dbReference type="GO" id="GO:0043590">
    <property type="term" value="C:bacterial nucleoid"/>
    <property type="evidence" value="ECO:0007669"/>
    <property type="project" value="TreeGrafter"/>
</dbReference>
<evidence type="ECO:0000256" key="5">
    <source>
        <dbReference type="ARBA" id="ARBA00022741"/>
    </source>
</evidence>
<dbReference type="GO" id="GO:0006310">
    <property type="term" value="P:DNA recombination"/>
    <property type="evidence" value="ECO:0007669"/>
    <property type="project" value="UniProtKB-UniRule"/>
</dbReference>
<keyword evidence="14" id="KW-0413">Isomerase</keyword>
<dbReference type="Gene3D" id="3.40.50.300">
    <property type="entry name" value="P-loop containing nucleotide triphosphate hydrolases"/>
    <property type="match status" value="2"/>
</dbReference>
<feature type="coiled-coil region" evidence="17">
    <location>
        <begin position="516"/>
        <end position="546"/>
    </location>
</feature>
<keyword evidence="17" id="KW-0175">Coiled coil</keyword>
<dbReference type="Pfam" id="PF00570">
    <property type="entry name" value="HRDC"/>
    <property type="match status" value="1"/>
</dbReference>
<dbReference type="Pfam" id="PF00271">
    <property type="entry name" value="Helicase_C"/>
    <property type="match status" value="1"/>
</dbReference>
<evidence type="ECO:0000256" key="16">
    <source>
        <dbReference type="NCBIfam" id="TIGR01389"/>
    </source>
</evidence>
<dbReference type="GO" id="GO:0043138">
    <property type="term" value="F:3'-5' DNA helicase activity"/>
    <property type="evidence" value="ECO:0007669"/>
    <property type="project" value="UniProtKB-EC"/>
</dbReference>
<reference evidence="21 22" key="1">
    <citation type="submission" date="2020-10" db="EMBL/GenBank/DDBJ databases">
        <title>Connecting structure to function with the recovery of over 1000 high-quality activated sludge metagenome-assembled genomes encoding full-length rRNA genes using long-read sequencing.</title>
        <authorList>
            <person name="Singleton C.M."/>
            <person name="Petriglieri F."/>
            <person name="Kristensen J.M."/>
            <person name="Kirkegaard R.H."/>
            <person name="Michaelsen T.Y."/>
            <person name="Andersen M.H."/>
            <person name="Karst S.M."/>
            <person name="Dueholm M.S."/>
            <person name="Nielsen P.H."/>
            <person name="Albertsen M."/>
        </authorList>
    </citation>
    <scope>NUCLEOTIDE SEQUENCE [LARGE SCALE GENOMIC DNA]</scope>
    <source>
        <strain evidence="21">Ribe_18-Q3-R11-54_MAXAC.273</strain>
    </source>
</reference>
<dbReference type="InterPro" id="IPR011545">
    <property type="entry name" value="DEAD/DEAH_box_helicase_dom"/>
</dbReference>
<dbReference type="InterPro" id="IPR032284">
    <property type="entry name" value="RecQ_Zn-bd"/>
</dbReference>
<dbReference type="SUPFAM" id="SSF47819">
    <property type="entry name" value="HRDC-like"/>
    <property type="match status" value="1"/>
</dbReference>
<dbReference type="EC" id="5.6.2.4" evidence="16"/>
<dbReference type="InterPro" id="IPR018982">
    <property type="entry name" value="RQC_domain"/>
</dbReference>
<dbReference type="SMART" id="SM00956">
    <property type="entry name" value="RQC"/>
    <property type="match status" value="1"/>
</dbReference>
<keyword evidence="12" id="KW-0233">DNA recombination</keyword>
<evidence type="ECO:0000256" key="13">
    <source>
        <dbReference type="ARBA" id="ARBA00023204"/>
    </source>
</evidence>
<comment type="cofactor">
    <cofactor evidence="1">
        <name>Mg(2+)</name>
        <dbReference type="ChEBI" id="CHEBI:18420"/>
    </cofactor>
</comment>
<dbReference type="Pfam" id="PF16124">
    <property type="entry name" value="RecQ_Zn_bind"/>
    <property type="match status" value="1"/>
</dbReference>
<dbReference type="Pfam" id="PF14493">
    <property type="entry name" value="HTH_40"/>
    <property type="match status" value="1"/>
</dbReference>
<evidence type="ECO:0000256" key="14">
    <source>
        <dbReference type="ARBA" id="ARBA00023235"/>
    </source>
</evidence>
<dbReference type="InterPro" id="IPR044876">
    <property type="entry name" value="HRDC_dom_sf"/>
</dbReference>
<dbReference type="GO" id="GO:0005524">
    <property type="term" value="F:ATP binding"/>
    <property type="evidence" value="ECO:0007669"/>
    <property type="project" value="UniProtKB-KW"/>
</dbReference>
<evidence type="ECO:0000256" key="11">
    <source>
        <dbReference type="ARBA" id="ARBA00023125"/>
    </source>
</evidence>
<dbReference type="SUPFAM" id="SSF46785">
    <property type="entry name" value="Winged helix' DNA-binding domain"/>
    <property type="match status" value="1"/>
</dbReference>
<evidence type="ECO:0000259" key="18">
    <source>
        <dbReference type="PROSITE" id="PS50967"/>
    </source>
</evidence>
<keyword evidence="7 21" id="KW-0378">Hydrolase</keyword>
<evidence type="ECO:0000256" key="4">
    <source>
        <dbReference type="ARBA" id="ARBA00022723"/>
    </source>
</evidence>
<evidence type="ECO:0000256" key="15">
    <source>
        <dbReference type="ARBA" id="ARBA00034617"/>
    </source>
</evidence>
<accession>A0A9D7SSA3</accession>
<dbReference type="Gene3D" id="1.10.150.80">
    <property type="entry name" value="HRDC domain"/>
    <property type="match status" value="1"/>
</dbReference>
<keyword evidence="4" id="KW-0479">Metal-binding</keyword>
<dbReference type="InterPro" id="IPR010997">
    <property type="entry name" value="HRDC-like_sf"/>
</dbReference>
<dbReference type="GO" id="GO:0009378">
    <property type="term" value="F:four-way junction helicase activity"/>
    <property type="evidence" value="ECO:0007669"/>
    <property type="project" value="TreeGrafter"/>
</dbReference>
<dbReference type="GO" id="GO:0030894">
    <property type="term" value="C:replisome"/>
    <property type="evidence" value="ECO:0007669"/>
    <property type="project" value="TreeGrafter"/>
</dbReference>
<dbReference type="AlphaFoldDB" id="A0A9D7SSA3"/>
<dbReference type="GO" id="GO:0009432">
    <property type="term" value="P:SOS response"/>
    <property type="evidence" value="ECO:0007669"/>
    <property type="project" value="UniProtKB-UniRule"/>
</dbReference>
<dbReference type="InterPro" id="IPR014001">
    <property type="entry name" value="Helicase_ATP-bd"/>
</dbReference>
<dbReference type="InterPro" id="IPR006293">
    <property type="entry name" value="DNA_helicase_ATP-dep_RecQ_bac"/>
</dbReference>
<dbReference type="InterPro" id="IPR036388">
    <property type="entry name" value="WH-like_DNA-bd_sf"/>
</dbReference>
<evidence type="ECO:0000313" key="21">
    <source>
        <dbReference type="EMBL" id="MBK9982395.1"/>
    </source>
</evidence>
<keyword evidence="8 21" id="KW-0347">Helicase</keyword>
<evidence type="ECO:0000259" key="19">
    <source>
        <dbReference type="PROSITE" id="PS51192"/>
    </source>
</evidence>
<dbReference type="Pfam" id="PF09382">
    <property type="entry name" value="RQC"/>
    <property type="match status" value="1"/>
</dbReference>
<dbReference type="PROSITE" id="PS51192">
    <property type="entry name" value="HELICASE_ATP_BIND_1"/>
    <property type="match status" value="1"/>
</dbReference>
<evidence type="ECO:0000256" key="9">
    <source>
        <dbReference type="ARBA" id="ARBA00022833"/>
    </source>
</evidence>